<dbReference type="PANTHER" id="PTHR30469:SF20">
    <property type="entry name" value="EFFLUX RND TRANSPORTER PERIPLASMIC ADAPTOR SUBUNIT"/>
    <property type="match status" value="1"/>
</dbReference>
<feature type="signal peptide" evidence="3">
    <location>
        <begin position="1"/>
        <end position="21"/>
    </location>
</feature>
<dbReference type="GO" id="GO:1990281">
    <property type="term" value="C:efflux pump complex"/>
    <property type="evidence" value="ECO:0007669"/>
    <property type="project" value="TreeGrafter"/>
</dbReference>
<dbReference type="Gene3D" id="1.10.287.470">
    <property type="entry name" value="Helix hairpin bin"/>
    <property type="match status" value="1"/>
</dbReference>
<reference evidence="5 6" key="1">
    <citation type="submission" date="2021-03" db="EMBL/GenBank/DDBJ databases">
        <title>Novel species identification of genus Shewanella.</title>
        <authorList>
            <person name="Liu G."/>
            <person name="Zhang Q."/>
        </authorList>
    </citation>
    <scope>NUCLEOTIDE SEQUENCE [LARGE SCALE GENOMIC DNA]</scope>
    <source>
        <strain evidence="5 6">FJAT-53726</strain>
    </source>
</reference>
<proteinExistence type="inferred from homology"/>
<evidence type="ECO:0000259" key="4">
    <source>
        <dbReference type="Pfam" id="PF25973"/>
    </source>
</evidence>
<dbReference type="SUPFAM" id="SSF111369">
    <property type="entry name" value="HlyD-like secretion proteins"/>
    <property type="match status" value="1"/>
</dbReference>
<dbReference type="KEGG" id="scyp:JYB88_14585"/>
<dbReference type="InterPro" id="IPR006143">
    <property type="entry name" value="RND_pump_MFP"/>
</dbReference>
<dbReference type="RefSeq" id="WP_207324581.1">
    <property type="nucleotide sequence ID" value="NZ_CP071504.1"/>
</dbReference>
<dbReference type="Gene3D" id="2.40.50.100">
    <property type="match status" value="1"/>
</dbReference>
<organism evidence="5 6">
    <name type="scientific">Shewanella cyperi</name>
    <dbReference type="NCBI Taxonomy" id="2814292"/>
    <lineage>
        <taxon>Bacteria</taxon>
        <taxon>Pseudomonadati</taxon>
        <taxon>Pseudomonadota</taxon>
        <taxon>Gammaproteobacteria</taxon>
        <taxon>Alteromonadales</taxon>
        <taxon>Shewanellaceae</taxon>
        <taxon>Shewanella</taxon>
    </lineage>
</organism>
<keyword evidence="6" id="KW-1185">Reference proteome</keyword>
<dbReference type="Pfam" id="PF25973">
    <property type="entry name" value="BSH_CzcB"/>
    <property type="match status" value="1"/>
</dbReference>
<evidence type="ECO:0000256" key="3">
    <source>
        <dbReference type="SAM" id="SignalP"/>
    </source>
</evidence>
<evidence type="ECO:0000313" key="6">
    <source>
        <dbReference type="Proteomes" id="UP000663281"/>
    </source>
</evidence>
<dbReference type="GO" id="GO:0015562">
    <property type="term" value="F:efflux transmembrane transporter activity"/>
    <property type="evidence" value="ECO:0007669"/>
    <property type="project" value="TreeGrafter"/>
</dbReference>
<protein>
    <submittedName>
        <fullName evidence="5">Efflux RND transporter periplasmic adaptor subunit</fullName>
    </submittedName>
</protein>
<sequence>MRNIRLAALLLLLCGCNGAQQMSPEQVRVQTFTIPKTENEMIRVFNGVSRAQDLTQLSFRIPGRIASIPVSKGQVVKQGQVLALLDKKDFEIILSDRRARLEVTAKQAERAKQLVDQQLMAQAEYDQLQAQFLVAQAQARQAELNLQYTELKAPFDGTVSDVFPKSFENVQPGTPIVSMHKSERIEVAVQVPDVLIAVSRPVDQSHPKSELKVSFEAFPEVWFKGSLLEITSEKDPASQTYIATVAVELDEGYKVLEGMPAKVEVDLAKVTYSFSRQFKVPVAAVVMPDGSDIDRQDAGVWLFDPASNQVHFQPVTLGVITGDRIEVRAGLSEGQMIVTQGLSRLVEGQQVERIPG</sequence>
<dbReference type="PROSITE" id="PS51257">
    <property type="entry name" value="PROKAR_LIPOPROTEIN"/>
    <property type="match status" value="1"/>
</dbReference>
<dbReference type="AlphaFoldDB" id="A0A975AKP5"/>
<dbReference type="Gene3D" id="2.40.420.20">
    <property type="match status" value="1"/>
</dbReference>
<dbReference type="InterPro" id="IPR058647">
    <property type="entry name" value="BSH_CzcB-like"/>
</dbReference>
<dbReference type="EMBL" id="CP071504">
    <property type="protein sequence ID" value="QSX29418.1"/>
    <property type="molecule type" value="Genomic_DNA"/>
</dbReference>
<dbReference type="Gene3D" id="2.40.30.170">
    <property type="match status" value="1"/>
</dbReference>
<evidence type="ECO:0000313" key="5">
    <source>
        <dbReference type="EMBL" id="QSX29418.1"/>
    </source>
</evidence>
<feature type="domain" description="CzcB-like barrel-sandwich hybrid" evidence="4">
    <location>
        <begin position="57"/>
        <end position="160"/>
    </location>
</feature>
<keyword evidence="3" id="KW-0732">Signal</keyword>
<feature type="coiled-coil region" evidence="2">
    <location>
        <begin position="98"/>
        <end position="145"/>
    </location>
</feature>
<feature type="chain" id="PRO_5036686168" evidence="3">
    <location>
        <begin position="22"/>
        <end position="356"/>
    </location>
</feature>
<dbReference type="Proteomes" id="UP000663281">
    <property type="component" value="Chromosome"/>
</dbReference>
<gene>
    <name evidence="5" type="ORF">JYB88_14585</name>
</gene>
<dbReference type="PANTHER" id="PTHR30469">
    <property type="entry name" value="MULTIDRUG RESISTANCE PROTEIN MDTA"/>
    <property type="match status" value="1"/>
</dbReference>
<comment type="similarity">
    <text evidence="1">Belongs to the membrane fusion protein (MFP) (TC 8.A.1) family.</text>
</comment>
<accession>A0A975AKP5</accession>
<evidence type="ECO:0000256" key="1">
    <source>
        <dbReference type="ARBA" id="ARBA00009477"/>
    </source>
</evidence>
<dbReference type="NCBIfam" id="TIGR01730">
    <property type="entry name" value="RND_mfp"/>
    <property type="match status" value="1"/>
</dbReference>
<name>A0A975AKP5_9GAMM</name>
<evidence type="ECO:0000256" key="2">
    <source>
        <dbReference type="SAM" id="Coils"/>
    </source>
</evidence>
<keyword evidence="2" id="KW-0175">Coiled coil</keyword>